<feature type="chain" id="PRO_5044876677" evidence="3">
    <location>
        <begin position="22"/>
        <end position="1075"/>
    </location>
</feature>
<feature type="compositionally biased region" description="Acidic residues" evidence="2">
    <location>
        <begin position="700"/>
        <end position="709"/>
    </location>
</feature>
<feature type="region of interest" description="Disordered" evidence="2">
    <location>
        <begin position="552"/>
        <end position="718"/>
    </location>
</feature>
<feature type="compositionally biased region" description="Acidic residues" evidence="2">
    <location>
        <begin position="611"/>
        <end position="620"/>
    </location>
</feature>
<evidence type="ECO:0000256" key="1">
    <source>
        <dbReference type="SAM" id="Coils"/>
    </source>
</evidence>
<feature type="compositionally biased region" description="Basic and acidic residues" evidence="2">
    <location>
        <begin position="552"/>
        <end position="565"/>
    </location>
</feature>
<feature type="compositionally biased region" description="Basic residues" evidence="2">
    <location>
        <begin position="566"/>
        <end position="577"/>
    </location>
</feature>
<keyword evidence="5" id="KW-1185">Reference proteome</keyword>
<accession>A0ABD2K7J2</accession>
<feature type="compositionally biased region" description="Polar residues" evidence="2">
    <location>
        <begin position="647"/>
        <end position="658"/>
    </location>
</feature>
<feature type="region of interest" description="Disordered" evidence="2">
    <location>
        <begin position="147"/>
        <end position="167"/>
    </location>
</feature>
<keyword evidence="3" id="KW-0732">Signal</keyword>
<feature type="signal peptide" evidence="3">
    <location>
        <begin position="1"/>
        <end position="21"/>
    </location>
</feature>
<feature type="compositionally biased region" description="Basic and acidic residues" evidence="2">
    <location>
        <begin position="598"/>
        <end position="610"/>
    </location>
</feature>
<feature type="compositionally biased region" description="Polar residues" evidence="2">
    <location>
        <begin position="955"/>
        <end position="970"/>
    </location>
</feature>
<dbReference type="AlphaFoldDB" id="A0ABD2K7J2"/>
<organism evidence="4 5">
    <name type="scientific">Heterodera trifolii</name>
    <dbReference type="NCBI Taxonomy" id="157864"/>
    <lineage>
        <taxon>Eukaryota</taxon>
        <taxon>Metazoa</taxon>
        <taxon>Ecdysozoa</taxon>
        <taxon>Nematoda</taxon>
        <taxon>Chromadorea</taxon>
        <taxon>Rhabditida</taxon>
        <taxon>Tylenchina</taxon>
        <taxon>Tylenchomorpha</taxon>
        <taxon>Tylenchoidea</taxon>
        <taxon>Heteroderidae</taxon>
        <taxon>Heteroderinae</taxon>
        <taxon>Heterodera</taxon>
    </lineage>
</organism>
<feature type="compositionally biased region" description="Basic and acidic residues" evidence="2">
    <location>
        <begin position="621"/>
        <end position="639"/>
    </location>
</feature>
<sequence length="1075" mass="121652">MCSSMLAFLSLINAIISLALATERQTTTKPTTETTKTAASFASSPLGIASAGVDQHNANANVFVSAVLGTMPTNGTVPRNEQQWLHHQHHTNDIVFGTTAHRRWRRGTKKGGGGTAQFPSLGSKSLRLSLSSKSGRHLLDNLLKGKEEADNGHGTEADKAHKTGGGGIFKRVKGAMASSSRKTFEVTMKMANEHIMRLALEVVRAQSPDQMLKLKEVLKLALYCTQALKLVKNAMDEEIIRLKNAKQYDDEEIQQQYVAQLNERVEQLRATKRKFKIEINQLISKAESNEPFTFAVYIHTKMNERHNPRALHELLINWERTKRCEWNCDQLRLWVRNHSTNEDKRSTNLFNEVHPLHIHAKLNHTNEQLARDVKHLLMVDAAFDREARDECQKMAFEVPLRNWAAIAQQMDDDEIKAYVVQPLSSLFIGLHVTFKKSINLGFEDVPQLGEETKNNKKIFKDMWHKFSNLVKPYEKRDEKTHQKELEAKQQKCVWEMLSAMSQGEREKAKECVKGSLFIQMFFHQVFSKETKEKIIETKANVESKKRDLEEAIKAHNEIHRSDGRNRKSRKSHRRRDRRSPSAAGDKDKEDNENEEQDEHGHDGEDGHHDDEGYDDEDGDYDDKGHQDEDEHRPSPKNTEEWLEQVAAMSTSALSNNFEQGGHMPPIGEEEAYHEEEDAFPVTSSTNVAREMPPPNLAQNEIEEEDEDGYLDGFPMPRTSPINGLPVIEEEQSDDMFDSSSADHDDATHFWQGDRKATKVAGGGGGPPKLEKCASQRRVEQKRAEFDQAQHELAMQQGVNQSKSLFRETYHRLRNSKRSKIDSKQHISDFYAFYQEISKSKIMQKNRFFQDQLNKILEEAMKKSGKKRMNDQEGFDALNDELEKRTRLLFAADPGQNFLRNMALLSMQMTAAEIRQCADPLRWFRGCDVRENHLTIEVNGTGMPAPVCSNCDDSDTQATSTGGARTSFSSDVSVAVSQRSGASSSGSKRRGRGVQRTDSFDSFAPTEPADSDNEFDMKHQRNVSPPAAGAGMPAIISGPTPDEGLNKILSRYEKLQPCGQRKTTQIKGKGVSKPRK</sequence>
<evidence type="ECO:0000313" key="5">
    <source>
        <dbReference type="Proteomes" id="UP001620626"/>
    </source>
</evidence>
<comment type="caution">
    <text evidence="4">The sequence shown here is derived from an EMBL/GenBank/DDBJ whole genome shotgun (WGS) entry which is preliminary data.</text>
</comment>
<keyword evidence="1" id="KW-0175">Coiled coil</keyword>
<evidence type="ECO:0000256" key="2">
    <source>
        <dbReference type="SAM" id="MobiDB-lite"/>
    </source>
</evidence>
<feature type="region of interest" description="Disordered" evidence="2">
    <location>
        <begin position="1055"/>
        <end position="1075"/>
    </location>
</feature>
<dbReference type="EMBL" id="JBICBT010000819">
    <property type="protein sequence ID" value="KAL3098867.1"/>
    <property type="molecule type" value="Genomic_DNA"/>
</dbReference>
<proteinExistence type="predicted"/>
<feature type="compositionally biased region" description="Acidic residues" evidence="2">
    <location>
        <begin position="667"/>
        <end position="678"/>
    </location>
</feature>
<evidence type="ECO:0000313" key="4">
    <source>
        <dbReference type="EMBL" id="KAL3098867.1"/>
    </source>
</evidence>
<feature type="coiled-coil region" evidence="1">
    <location>
        <begin position="258"/>
        <end position="285"/>
    </location>
</feature>
<reference evidence="4 5" key="1">
    <citation type="submission" date="2024-10" db="EMBL/GenBank/DDBJ databases">
        <authorList>
            <person name="Kim D."/>
        </authorList>
    </citation>
    <scope>NUCLEOTIDE SEQUENCE [LARGE SCALE GENOMIC DNA]</scope>
    <source>
        <strain evidence="4">BH-2024</strain>
    </source>
</reference>
<name>A0ABD2K7J2_9BILA</name>
<evidence type="ECO:0000256" key="3">
    <source>
        <dbReference type="SAM" id="SignalP"/>
    </source>
</evidence>
<protein>
    <submittedName>
        <fullName evidence="4">Uncharacterized protein</fullName>
    </submittedName>
</protein>
<feature type="compositionally biased region" description="Basic and acidic residues" evidence="2">
    <location>
        <begin position="147"/>
        <end position="161"/>
    </location>
</feature>
<feature type="compositionally biased region" description="Low complexity" evidence="2">
    <location>
        <begin position="1023"/>
        <end position="1038"/>
    </location>
</feature>
<feature type="region of interest" description="Disordered" evidence="2">
    <location>
        <begin position="951"/>
        <end position="1042"/>
    </location>
</feature>
<dbReference type="Proteomes" id="UP001620626">
    <property type="component" value="Unassembled WGS sequence"/>
</dbReference>
<gene>
    <name evidence="4" type="ORF">niasHT_024622</name>
</gene>
<feature type="compositionally biased region" description="Low complexity" evidence="2">
    <location>
        <begin position="971"/>
        <end position="985"/>
    </location>
</feature>